<dbReference type="AlphaFoldDB" id="A0A9N8WEF1"/>
<dbReference type="OrthoDB" id="10254221at2759"/>
<evidence type="ECO:0000259" key="1">
    <source>
        <dbReference type="Pfam" id="PF05368"/>
    </source>
</evidence>
<dbReference type="PANTHER" id="PTHR43162:SF1">
    <property type="entry name" value="PRESTALK A DIFFERENTIATION PROTEIN A"/>
    <property type="match status" value="1"/>
</dbReference>
<dbReference type="InterPro" id="IPR051604">
    <property type="entry name" value="Ergot_Alk_Oxidoreductase"/>
</dbReference>
<dbReference type="InterPro" id="IPR036291">
    <property type="entry name" value="NAD(P)-bd_dom_sf"/>
</dbReference>
<accession>A0A9N8WEF1</accession>
<dbReference type="InterPro" id="IPR008030">
    <property type="entry name" value="NmrA-like"/>
</dbReference>
<comment type="caution">
    <text evidence="2">The sequence shown here is derived from an EMBL/GenBank/DDBJ whole genome shotgun (WGS) entry which is preliminary data.</text>
</comment>
<organism evidence="2 3">
    <name type="scientific">Ambispora leptoticha</name>
    <dbReference type="NCBI Taxonomy" id="144679"/>
    <lineage>
        <taxon>Eukaryota</taxon>
        <taxon>Fungi</taxon>
        <taxon>Fungi incertae sedis</taxon>
        <taxon>Mucoromycota</taxon>
        <taxon>Glomeromycotina</taxon>
        <taxon>Glomeromycetes</taxon>
        <taxon>Archaeosporales</taxon>
        <taxon>Ambisporaceae</taxon>
        <taxon>Ambispora</taxon>
    </lineage>
</organism>
<sequence length="307" mass="33933">MAPKIIVTAVDGWTGYEIVKHITTPDLVNKFGEIYATSEGPETIADVAELKQKKEVTFLEIDSSKNLSKMEEVFKKAEIAVLIPPAKTDKLQRSKNLIEACKTAGLKKVVLISMAAADVADKQKQPHIAEFQQIEHEAKQAGFDHLTIIRVNFYTENLLLYKEQMHKGKLPLPIHDGKFAPVAIKDVAEGVGALLSDCEKFHKSNEECCITLTGDKALGGSEIASCISKCTGCKLEFDNISNEEAQKILANVKGLDESEQHVLVEFYDLVKANNAAFVTDSFKNLVSHDPTSLEEFCKLHESELKSK</sequence>
<gene>
    <name evidence="2" type="ORF">ALEPTO_LOCUS2783</name>
</gene>
<protein>
    <submittedName>
        <fullName evidence="2">1518_t:CDS:1</fullName>
    </submittedName>
</protein>
<proteinExistence type="predicted"/>
<dbReference type="Gene3D" id="3.40.50.720">
    <property type="entry name" value="NAD(P)-binding Rossmann-like Domain"/>
    <property type="match status" value="1"/>
</dbReference>
<keyword evidence="3" id="KW-1185">Reference proteome</keyword>
<dbReference type="PANTHER" id="PTHR43162">
    <property type="match status" value="1"/>
</dbReference>
<feature type="domain" description="NmrA-like" evidence="1">
    <location>
        <begin position="47"/>
        <end position="296"/>
    </location>
</feature>
<reference evidence="2" key="1">
    <citation type="submission" date="2021-06" db="EMBL/GenBank/DDBJ databases">
        <authorList>
            <person name="Kallberg Y."/>
            <person name="Tangrot J."/>
            <person name="Rosling A."/>
        </authorList>
    </citation>
    <scope>NUCLEOTIDE SEQUENCE</scope>
    <source>
        <strain evidence="2">FL130A</strain>
    </source>
</reference>
<dbReference type="EMBL" id="CAJVPS010000448">
    <property type="protein sequence ID" value="CAG8486994.1"/>
    <property type="molecule type" value="Genomic_DNA"/>
</dbReference>
<evidence type="ECO:0000313" key="2">
    <source>
        <dbReference type="EMBL" id="CAG8486994.1"/>
    </source>
</evidence>
<dbReference type="Proteomes" id="UP000789508">
    <property type="component" value="Unassembled WGS sequence"/>
</dbReference>
<evidence type="ECO:0000313" key="3">
    <source>
        <dbReference type="Proteomes" id="UP000789508"/>
    </source>
</evidence>
<dbReference type="Pfam" id="PF05368">
    <property type="entry name" value="NmrA"/>
    <property type="match status" value="1"/>
</dbReference>
<name>A0A9N8WEF1_9GLOM</name>
<dbReference type="SUPFAM" id="SSF51735">
    <property type="entry name" value="NAD(P)-binding Rossmann-fold domains"/>
    <property type="match status" value="1"/>
</dbReference>